<feature type="domain" description="HTH LytTR-type" evidence="3">
    <location>
        <begin position="272"/>
        <end position="377"/>
    </location>
</feature>
<feature type="transmembrane region" description="Helical" evidence="1">
    <location>
        <begin position="46"/>
        <end position="68"/>
    </location>
</feature>
<dbReference type="PROSITE" id="PS50930">
    <property type="entry name" value="HTH_LYTTR"/>
    <property type="match status" value="1"/>
</dbReference>
<keyword evidence="1" id="KW-1133">Transmembrane helix</keyword>
<organism evidence="4 5">
    <name type="scientific">Parasedimentitalea maritima</name>
    <dbReference type="NCBI Taxonomy" id="2578117"/>
    <lineage>
        <taxon>Bacteria</taxon>
        <taxon>Pseudomonadati</taxon>
        <taxon>Pseudomonadota</taxon>
        <taxon>Alphaproteobacteria</taxon>
        <taxon>Rhodobacterales</taxon>
        <taxon>Paracoccaceae</taxon>
        <taxon>Parasedimentitalea</taxon>
    </lineage>
</organism>
<dbReference type="Gene3D" id="2.40.50.1020">
    <property type="entry name" value="LytTr DNA-binding domain"/>
    <property type="match status" value="1"/>
</dbReference>
<dbReference type="GO" id="GO:0016020">
    <property type="term" value="C:membrane"/>
    <property type="evidence" value="ECO:0007669"/>
    <property type="project" value="UniProtKB-UniRule"/>
</dbReference>
<feature type="transmembrane region" description="Helical" evidence="1">
    <location>
        <begin position="74"/>
        <end position="99"/>
    </location>
</feature>
<dbReference type="GO" id="GO:0003677">
    <property type="term" value="F:DNA binding"/>
    <property type="evidence" value="ECO:0007669"/>
    <property type="project" value="InterPro"/>
</dbReference>
<feature type="transmembrane region" description="Helical" evidence="1">
    <location>
        <begin position="169"/>
        <end position="191"/>
    </location>
</feature>
<dbReference type="SMART" id="SM00850">
    <property type="entry name" value="LytTR"/>
    <property type="match status" value="1"/>
</dbReference>
<dbReference type="RefSeq" id="WP_158979877.1">
    <property type="nucleotide sequence ID" value="NZ_WSFO01000007.1"/>
</dbReference>
<dbReference type="Pfam" id="PF04397">
    <property type="entry name" value="LytTR"/>
    <property type="match status" value="1"/>
</dbReference>
<dbReference type="Pfam" id="PF03707">
    <property type="entry name" value="MHYT"/>
    <property type="match status" value="2"/>
</dbReference>
<protein>
    <submittedName>
        <fullName evidence="4">Carbon monoxide dehydrogenase</fullName>
    </submittedName>
</protein>
<sequence>MQFLDYSHNPALIGASLLVALMAGFTGLSLTQGLAQRSTLQKKLSIALAAISLGGGIWSMHFVAMLGLQLPILFYYDAAVTLSSALVAILVVGVALLLLHFRERTPLVLVSAGSIVGLGIIAMHYIGMAGLEMCRALYTPLGITLAVLASCLLNIAAFWIAYGQRSHRNILLGTVCFGVAVVAVHFIAVAGTGFVADSSVNEVGPSIGKEIMAMGVVLSSFVLCGAFLLTGVTFLEPSQQVVPAVVAETGGEGAIAEVASGPIEIEPRGKQIPYELKGQTLFADLDSVAAIRAEGHYTHIYTAHGVFFCAWSITEAEKRVAPNPFLKTHRSYLINPAHVISFERLKDNGICHFDLPGLAKVPVSRSRLKQVRATLGV</sequence>
<dbReference type="InterPro" id="IPR005330">
    <property type="entry name" value="MHYT_dom"/>
</dbReference>
<dbReference type="InterPro" id="IPR007492">
    <property type="entry name" value="LytTR_DNA-bd_dom"/>
</dbReference>
<evidence type="ECO:0000259" key="2">
    <source>
        <dbReference type="PROSITE" id="PS50924"/>
    </source>
</evidence>
<dbReference type="InterPro" id="IPR012073">
    <property type="entry name" value="LytTR_MHYT"/>
</dbReference>
<dbReference type="PROSITE" id="PS50924">
    <property type="entry name" value="MHYT"/>
    <property type="match status" value="1"/>
</dbReference>
<name>A0A6A4RJ18_9RHOB</name>
<evidence type="ECO:0000256" key="1">
    <source>
        <dbReference type="PROSITE-ProRule" id="PRU00244"/>
    </source>
</evidence>
<keyword evidence="1" id="KW-0472">Membrane</keyword>
<evidence type="ECO:0000259" key="3">
    <source>
        <dbReference type="PROSITE" id="PS50930"/>
    </source>
</evidence>
<feature type="transmembrane region" description="Helical" evidence="1">
    <location>
        <begin position="211"/>
        <end position="235"/>
    </location>
</feature>
<evidence type="ECO:0000313" key="5">
    <source>
        <dbReference type="Proteomes" id="UP000441586"/>
    </source>
</evidence>
<evidence type="ECO:0000313" key="4">
    <source>
        <dbReference type="EMBL" id="KAE9629263.1"/>
    </source>
</evidence>
<accession>A0A6A4RJ18</accession>
<feature type="transmembrane region" description="Helical" evidence="1">
    <location>
        <begin position="12"/>
        <end position="34"/>
    </location>
</feature>
<proteinExistence type="predicted"/>
<feature type="domain" description="MHYT" evidence="2">
    <location>
        <begin position="8"/>
        <end position="195"/>
    </location>
</feature>
<dbReference type="AlphaFoldDB" id="A0A6A4RJ18"/>
<dbReference type="PANTHER" id="PTHR35152">
    <property type="entry name" value="DOMAIN SIGNALLING PROTEIN, PUTATIVE (AFU_ORTHOLOGUE AFUA_5G11310)-RELATED"/>
    <property type="match status" value="1"/>
</dbReference>
<dbReference type="PANTHER" id="PTHR35152:SF1">
    <property type="entry name" value="DOMAIN SIGNALLING PROTEIN, PUTATIVE (AFU_ORTHOLOGUE AFUA_5G11310)-RELATED"/>
    <property type="match status" value="1"/>
</dbReference>
<dbReference type="Proteomes" id="UP000441586">
    <property type="component" value="Unassembled WGS sequence"/>
</dbReference>
<reference evidence="4 5" key="1">
    <citation type="submission" date="2019-12" db="EMBL/GenBank/DDBJ databases">
        <authorList>
            <person name="Zhang Y.-J."/>
        </authorList>
    </citation>
    <scope>NUCLEOTIDE SEQUENCE [LARGE SCALE GENOMIC DNA]</scope>
    <source>
        <strain evidence="4 5">H18S-6</strain>
    </source>
</reference>
<dbReference type="PIRSF" id="PIRSF036615">
    <property type="entry name" value="MHYT_LytTR"/>
    <property type="match status" value="1"/>
</dbReference>
<gene>
    <name evidence="4" type="ORF">GP644_12645</name>
</gene>
<feature type="transmembrane region" description="Helical" evidence="1">
    <location>
        <begin position="106"/>
        <end position="126"/>
    </location>
</feature>
<dbReference type="EMBL" id="WSFO01000007">
    <property type="protein sequence ID" value="KAE9629263.1"/>
    <property type="molecule type" value="Genomic_DNA"/>
</dbReference>
<feature type="transmembrane region" description="Helical" evidence="1">
    <location>
        <begin position="138"/>
        <end position="162"/>
    </location>
</feature>
<keyword evidence="1" id="KW-0812">Transmembrane</keyword>
<comment type="caution">
    <text evidence="4">The sequence shown here is derived from an EMBL/GenBank/DDBJ whole genome shotgun (WGS) entry which is preliminary data.</text>
</comment>